<evidence type="ECO:0000259" key="8">
    <source>
        <dbReference type="Pfam" id="PF01243"/>
    </source>
</evidence>
<comment type="pathway">
    <text evidence="5">Cofactor metabolism; pyridoxal 5'-phosphate salvage; pyridoxal 5'-phosphate from pyridoxine 5'-phosphate: step 1/1.</text>
</comment>
<reference evidence="10 11" key="1">
    <citation type="submission" date="2017-07" db="EMBL/GenBank/DDBJ databases">
        <title>Draft whole genome sequences of clinical Proprionibacteriaceae strains.</title>
        <authorList>
            <person name="Bernier A.-M."/>
            <person name="Bernard K."/>
            <person name="Domingo M.-C."/>
        </authorList>
    </citation>
    <scope>NUCLEOTIDE SEQUENCE [LARGE SCALE GENOMIC DNA]</scope>
    <source>
        <strain evidence="10 11">NML 150081</strain>
    </source>
</reference>
<feature type="binding site" evidence="5 7">
    <location>
        <position position="89"/>
    </location>
    <ligand>
        <name>FMN</name>
        <dbReference type="ChEBI" id="CHEBI:58210"/>
    </ligand>
</feature>
<dbReference type="InterPro" id="IPR019576">
    <property type="entry name" value="Pyridoxamine_oxidase_dimer_C"/>
</dbReference>
<dbReference type="InterPro" id="IPR000659">
    <property type="entry name" value="Pyridox_Oxase"/>
</dbReference>
<dbReference type="PANTHER" id="PTHR10851:SF0">
    <property type="entry name" value="PYRIDOXINE-5'-PHOSPHATE OXIDASE"/>
    <property type="match status" value="1"/>
</dbReference>
<dbReference type="NCBIfam" id="NF004231">
    <property type="entry name" value="PRK05679.1"/>
    <property type="match status" value="1"/>
</dbReference>
<feature type="binding site" evidence="5 6">
    <location>
        <position position="72"/>
    </location>
    <ligand>
        <name>substrate</name>
    </ligand>
</feature>
<feature type="binding site" evidence="5 6">
    <location>
        <position position="129"/>
    </location>
    <ligand>
        <name>substrate</name>
    </ligand>
</feature>
<dbReference type="UniPathway" id="UPA01068">
    <property type="reaction ID" value="UER00304"/>
</dbReference>
<evidence type="ECO:0000313" key="10">
    <source>
        <dbReference type="EMBL" id="OYN88600.1"/>
    </source>
</evidence>
<feature type="binding site" evidence="5 7">
    <location>
        <position position="201"/>
    </location>
    <ligand>
        <name>FMN</name>
        <dbReference type="ChEBI" id="CHEBI:58210"/>
    </ligand>
</feature>
<feature type="binding site" evidence="5 6">
    <location>
        <position position="133"/>
    </location>
    <ligand>
        <name>substrate</name>
    </ligand>
</feature>
<feature type="binding site" evidence="5 6">
    <location>
        <begin position="197"/>
        <end position="199"/>
    </location>
    <ligand>
        <name>substrate</name>
    </ligand>
</feature>
<feature type="domain" description="Pyridoxamine 5'-phosphate oxidase N-terminal" evidence="8">
    <location>
        <begin position="45"/>
        <end position="163"/>
    </location>
</feature>
<dbReference type="Pfam" id="PF10590">
    <property type="entry name" value="PNP_phzG_C"/>
    <property type="match status" value="1"/>
</dbReference>
<dbReference type="Proteomes" id="UP000216300">
    <property type="component" value="Unassembled WGS sequence"/>
</dbReference>
<evidence type="ECO:0000256" key="2">
    <source>
        <dbReference type="ARBA" id="ARBA00022630"/>
    </source>
</evidence>
<comment type="cofactor">
    <cofactor evidence="5 7">
        <name>FMN</name>
        <dbReference type="ChEBI" id="CHEBI:58210"/>
    </cofactor>
    <text evidence="5 7">Binds 1 FMN per subunit.</text>
</comment>
<feature type="binding site" evidence="5 7">
    <location>
        <begin position="82"/>
        <end position="83"/>
    </location>
    <ligand>
        <name>FMN</name>
        <dbReference type="ChEBI" id="CHEBI:58210"/>
    </ligand>
</feature>
<comment type="pathway">
    <text evidence="5">Cofactor metabolism; pyridoxal 5'-phosphate salvage; pyridoxal 5'-phosphate from pyridoxamine 5'-phosphate: step 1/1.</text>
</comment>
<keyword evidence="2 5" id="KW-0285">Flavoprotein</keyword>
<comment type="caution">
    <text evidence="5">Lacks conserved residue(s) required for the propagation of feature annotation.</text>
</comment>
<dbReference type="InterPro" id="IPR011576">
    <property type="entry name" value="Pyridox_Oxase_N"/>
</dbReference>
<dbReference type="GO" id="GO:0004733">
    <property type="term" value="F:pyridoxamine phosphate oxidase activity"/>
    <property type="evidence" value="ECO:0007669"/>
    <property type="project" value="UniProtKB-UniRule"/>
</dbReference>
<dbReference type="PIRSF" id="PIRSF000190">
    <property type="entry name" value="Pyd_amn-ph_oxd"/>
    <property type="match status" value="1"/>
</dbReference>
<dbReference type="SUPFAM" id="SSF50475">
    <property type="entry name" value="FMN-binding split barrel"/>
    <property type="match status" value="1"/>
</dbReference>
<dbReference type="InterPro" id="IPR012349">
    <property type="entry name" value="Split_barrel_FMN-bd"/>
</dbReference>
<gene>
    <name evidence="5 10" type="primary">pdxH</name>
    <name evidence="10" type="ORF">CGZ91_13400</name>
</gene>
<keyword evidence="11" id="KW-1185">Reference proteome</keyword>
<dbReference type="Gene3D" id="2.30.110.10">
    <property type="entry name" value="Electron Transport, Fmn-binding Protein, Chain A"/>
    <property type="match status" value="1"/>
</dbReference>
<evidence type="ECO:0000256" key="6">
    <source>
        <dbReference type="PIRSR" id="PIRSR000190-1"/>
    </source>
</evidence>
<sequence length="218" mass="24225">MEIADRRTDYAGLSLDDEVPKDPVGLFETWLEQAIAAQDGGADIEATAMTLATASPRADGGWQPHARIVLLKGWGAEGPVLFTGHGSDKGIELAANPYASLSFYWTPLFRQIRIEGRVEQLPQAESEAYFASRPRASQLATYASDQSRPVASRAVMEQAYAAAEARFAGTEVPMPEDWGGYRLAVERIEFWQGRPARFHDRIRYTRAADAWTHERLQP</sequence>
<feature type="binding site" evidence="5 6">
    <location>
        <position position="137"/>
    </location>
    <ligand>
        <name>substrate</name>
    </ligand>
</feature>
<feature type="binding site" evidence="5 7">
    <location>
        <begin position="67"/>
        <end position="72"/>
    </location>
    <ligand>
        <name>FMN</name>
        <dbReference type="ChEBI" id="CHEBI:58210"/>
    </ligand>
</feature>
<dbReference type="HAMAP" id="MF_01629">
    <property type="entry name" value="PdxH"/>
    <property type="match status" value="1"/>
</dbReference>
<evidence type="ECO:0000259" key="9">
    <source>
        <dbReference type="Pfam" id="PF10590"/>
    </source>
</evidence>
<dbReference type="EC" id="1.4.3.5" evidence="5"/>
<dbReference type="RefSeq" id="WP_094455938.1">
    <property type="nucleotide sequence ID" value="NZ_NMVJ01000011.1"/>
</dbReference>
<dbReference type="Pfam" id="PF01243">
    <property type="entry name" value="PNPOx_N"/>
    <property type="match status" value="1"/>
</dbReference>
<dbReference type="GO" id="GO:0008615">
    <property type="term" value="P:pyridoxine biosynthetic process"/>
    <property type="evidence" value="ECO:0007669"/>
    <property type="project" value="UniProtKB-UniRule"/>
</dbReference>
<comment type="similarity">
    <text evidence="1 5">Belongs to the pyridoxamine 5'-phosphate oxidase family.</text>
</comment>
<feature type="binding site" evidence="6">
    <location>
        <begin position="7"/>
        <end position="10"/>
    </location>
    <ligand>
        <name>substrate</name>
    </ligand>
</feature>
<dbReference type="AlphaFoldDB" id="A0A255EBG9"/>
<evidence type="ECO:0000256" key="7">
    <source>
        <dbReference type="PIRSR" id="PIRSR000190-2"/>
    </source>
</evidence>
<dbReference type="EMBL" id="NMVJ01000011">
    <property type="protein sequence ID" value="OYN88600.1"/>
    <property type="molecule type" value="Genomic_DNA"/>
</dbReference>
<comment type="subunit">
    <text evidence="5">Homodimer.</text>
</comment>
<keyword evidence="5" id="KW-0664">Pyridoxine biosynthesis</keyword>
<comment type="catalytic activity">
    <reaction evidence="5">
        <text>pyridoxamine 5'-phosphate + O2 + H2O = pyridoxal 5'-phosphate + H2O2 + NH4(+)</text>
        <dbReference type="Rhea" id="RHEA:15817"/>
        <dbReference type="ChEBI" id="CHEBI:15377"/>
        <dbReference type="ChEBI" id="CHEBI:15379"/>
        <dbReference type="ChEBI" id="CHEBI:16240"/>
        <dbReference type="ChEBI" id="CHEBI:28938"/>
        <dbReference type="ChEBI" id="CHEBI:58451"/>
        <dbReference type="ChEBI" id="CHEBI:597326"/>
        <dbReference type="EC" id="1.4.3.5"/>
    </reaction>
</comment>
<name>A0A255EBG9_9ACTN</name>
<keyword evidence="3 5" id="KW-0288">FMN</keyword>
<accession>A0A255EBG9</accession>
<evidence type="ECO:0000256" key="3">
    <source>
        <dbReference type="ARBA" id="ARBA00022643"/>
    </source>
</evidence>
<protein>
    <recommendedName>
        <fullName evidence="5">Pyridoxine/pyridoxamine 5'-phosphate oxidase</fullName>
        <ecNumber evidence="5">1.4.3.5</ecNumber>
    </recommendedName>
    <alternativeName>
        <fullName evidence="5">PNP/PMP oxidase</fullName>
        <shortName evidence="5">PNPOx</shortName>
    </alternativeName>
    <alternativeName>
        <fullName evidence="5">Pyridoxal 5'-phosphate synthase</fullName>
    </alternativeName>
</protein>
<feature type="domain" description="Pyridoxine 5'-phosphate oxidase dimerisation C-terminal" evidence="9">
    <location>
        <begin position="178"/>
        <end position="218"/>
    </location>
</feature>
<evidence type="ECO:0000256" key="1">
    <source>
        <dbReference type="ARBA" id="ARBA00007301"/>
    </source>
</evidence>
<organism evidence="10 11">
    <name type="scientific">Parenemella sanctibonifatiensis</name>
    <dbReference type="NCBI Taxonomy" id="2016505"/>
    <lineage>
        <taxon>Bacteria</taxon>
        <taxon>Bacillati</taxon>
        <taxon>Actinomycetota</taxon>
        <taxon>Actinomycetes</taxon>
        <taxon>Propionibacteriales</taxon>
        <taxon>Propionibacteriaceae</taxon>
        <taxon>Parenemella</taxon>
    </lineage>
</organism>
<feature type="binding site" evidence="5 7">
    <location>
        <begin position="146"/>
        <end position="147"/>
    </location>
    <ligand>
        <name>FMN</name>
        <dbReference type="ChEBI" id="CHEBI:58210"/>
    </ligand>
</feature>
<comment type="caution">
    <text evidence="10">The sequence shown here is derived from an EMBL/GenBank/DDBJ whole genome shotgun (WGS) entry which is preliminary data.</text>
</comment>
<feature type="binding site" evidence="5 7">
    <location>
        <position position="191"/>
    </location>
    <ligand>
        <name>FMN</name>
        <dbReference type="ChEBI" id="CHEBI:58210"/>
    </ligand>
</feature>
<dbReference type="PANTHER" id="PTHR10851">
    <property type="entry name" value="PYRIDOXINE-5-PHOSPHATE OXIDASE"/>
    <property type="match status" value="1"/>
</dbReference>
<dbReference type="OrthoDB" id="9780392at2"/>
<dbReference type="NCBIfam" id="TIGR00558">
    <property type="entry name" value="pdxH"/>
    <property type="match status" value="1"/>
</dbReference>
<proteinExistence type="inferred from homology"/>
<evidence type="ECO:0000256" key="4">
    <source>
        <dbReference type="ARBA" id="ARBA00023002"/>
    </source>
</evidence>
<feature type="binding site" evidence="5 7">
    <location>
        <position position="111"/>
    </location>
    <ligand>
        <name>FMN</name>
        <dbReference type="ChEBI" id="CHEBI:58210"/>
    </ligand>
</feature>
<evidence type="ECO:0000256" key="5">
    <source>
        <dbReference type="HAMAP-Rule" id="MF_01629"/>
    </source>
</evidence>
<dbReference type="GO" id="GO:0010181">
    <property type="term" value="F:FMN binding"/>
    <property type="evidence" value="ECO:0007669"/>
    <property type="project" value="UniProtKB-UniRule"/>
</dbReference>
<comment type="function">
    <text evidence="5">Catalyzes the oxidation of either pyridoxine 5'-phosphate (PNP) or pyridoxamine 5'-phosphate (PMP) into pyridoxal 5'-phosphate (PLP).</text>
</comment>
<evidence type="ECO:0000313" key="11">
    <source>
        <dbReference type="Proteomes" id="UP000216300"/>
    </source>
</evidence>
<comment type="catalytic activity">
    <reaction evidence="5">
        <text>pyridoxine 5'-phosphate + O2 = pyridoxal 5'-phosphate + H2O2</text>
        <dbReference type="Rhea" id="RHEA:15149"/>
        <dbReference type="ChEBI" id="CHEBI:15379"/>
        <dbReference type="ChEBI" id="CHEBI:16240"/>
        <dbReference type="ChEBI" id="CHEBI:58589"/>
        <dbReference type="ChEBI" id="CHEBI:597326"/>
        <dbReference type="EC" id="1.4.3.5"/>
    </reaction>
</comment>
<keyword evidence="4 5" id="KW-0560">Oxidoreductase</keyword>